<feature type="transmembrane region" description="Helical" evidence="2">
    <location>
        <begin position="35"/>
        <end position="56"/>
    </location>
</feature>
<keyword evidence="2" id="KW-1133">Transmembrane helix</keyword>
<feature type="compositionally biased region" description="Polar residues" evidence="1">
    <location>
        <begin position="231"/>
        <end position="240"/>
    </location>
</feature>
<evidence type="ECO:0000313" key="3">
    <source>
        <dbReference type="EMBL" id="GFO17525.1"/>
    </source>
</evidence>
<dbReference type="EMBL" id="BLXT01004831">
    <property type="protein sequence ID" value="GFO17525.1"/>
    <property type="molecule type" value="Genomic_DNA"/>
</dbReference>
<feature type="region of interest" description="Disordered" evidence="1">
    <location>
        <begin position="229"/>
        <end position="263"/>
    </location>
</feature>
<feature type="transmembrane region" description="Helical" evidence="2">
    <location>
        <begin position="12"/>
        <end position="29"/>
    </location>
</feature>
<keyword evidence="4" id="KW-1185">Reference proteome</keyword>
<keyword evidence="2" id="KW-0812">Transmembrane</keyword>
<sequence length="327" mass="35622">MKEGKHKRSTFFLLIFKIYFKSFLENVLLAHTDLAVYRSVVITAVGQITLVTRFMVSVSLGATQGTRLYNVTLVSIGEAVLTLFHAFQKCPREKYGSNCEKTCSVHCAGLYNTCDWTDGSCDQGCDPGYLSPLCTEACPRDRYGDGCNETCSEHCAGEDKICNHRDGSCILGCEKGYVPPNCNEVSQENEEASGSAVSLGSIIGGVIAAAVVAAAVVIGALCWRRQKASRNHPNTSQSPRESAVVFNRRLPSPPRPPNGSSLNMNEILSAEAHNNQSFNIIYLEDSNIGNHDYVSVLDHYDRPASLARDSQGYDIPLPRLQASVDSV</sequence>
<feature type="transmembrane region" description="Helical" evidence="2">
    <location>
        <begin position="202"/>
        <end position="223"/>
    </location>
</feature>
<feature type="transmembrane region" description="Helical" evidence="2">
    <location>
        <begin position="68"/>
        <end position="87"/>
    </location>
</feature>
<evidence type="ECO:0000256" key="2">
    <source>
        <dbReference type="SAM" id="Phobius"/>
    </source>
</evidence>
<dbReference type="PANTHER" id="PTHR24035">
    <property type="entry name" value="MULTIPLE EPIDERMAL GROWTH FACTOR-LIKE DOMAINS PROTEIN"/>
    <property type="match status" value="1"/>
</dbReference>
<evidence type="ECO:0000256" key="1">
    <source>
        <dbReference type="SAM" id="MobiDB-lite"/>
    </source>
</evidence>
<dbReference type="AlphaFoldDB" id="A0AAV4BDA6"/>
<comment type="caution">
    <text evidence="3">The sequence shown here is derived from an EMBL/GenBank/DDBJ whole genome shotgun (WGS) entry which is preliminary data.</text>
</comment>
<proteinExistence type="predicted"/>
<dbReference type="PANTHER" id="PTHR24035:SF109">
    <property type="entry name" value="PROTEIN DRAPER"/>
    <property type="match status" value="1"/>
</dbReference>
<gene>
    <name evidence="3" type="ORF">PoB_004403000</name>
</gene>
<reference evidence="3 4" key="1">
    <citation type="journal article" date="2021" name="Elife">
        <title>Chloroplast acquisition without the gene transfer in kleptoplastic sea slugs, Plakobranchus ocellatus.</title>
        <authorList>
            <person name="Maeda T."/>
            <person name="Takahashi S."/>
            <person name="Yoshida T."/>
            <person name="Shimamura S."/>
            <person name="Takaki Y."/>
            <person name="Nagai Y."/>
            <person name="Toyoda A."/>
            <person name="Suzuki Y."/>
            <person name="Arimoto A."/>
            <person name="Ishii H."/>
            <person name="Satoh N."/>
            <person name="Nishiyama T."/>
            <person name="Hasebe M."/>
            <person name="Maruyama T."/>
            <person name="Minagawa J."/>
            <person name="Obokata J."/>
            <person name="Shigenobu S."/>
        </authorList>
    </citation>
    <scope>NUCLEOTIDE SEQUENCE [LARGE SCALE GENOMIC DNA]</scope>
</reference>
<evidence type="ECO:0000313" key="4">
    <source>
        <dbReference type="Proteomes" id="UP000735302"/>
    </source>
</evidence>
<accession>A0AAV4BDA6</accession>
<name>A0AAV4BDA6_9GAST</name>
<keyword evidence="2" id="KW-0472">Membrane</keyword>
<dbReference type="InterPro" id="IPR052108">
    <property type="entry name" value="MEGF/SIB"/>
</dbReference>
<dbReference type="Gene3D" id="2.170.300.10">
    <property type="entry name" value="Tie2 ligand-binding domain superfamily"/>
    <property type="match status" value="1"/>
</dbReference>
<protein>
    <submittedName>
        <fullName evidence="3">Multiple epidermal growth factor-like domains 10</fullName>
    </submittedName>
</protein>
<organism evidence="3 4">
    <name type="scientific">Plakobranchus ocellatus</name>
    <dbReference type="NCBI Taxonomy" id="259542"/>
    <lineage>
        <taxon>Eukaryota</taxon>
        <taxon>Metazoa</taxon>
        <taxon>Spiralia</taxon>
        <taxon>Lophotrochozoa</taxon>
        <taxon>Mollusca</taxon>
        <taxon>Gastropoda</taxon>
        <taxon>Heterobranchia</taxon>
        <taxon>Euthyneura</taxon>
        <taxon>Panpulmonata</taxon>
        <taxon>Sacoglossa</taxon>
        <taxon>Placobranchoidea</taxon>
        <taxon>Plakobranchidae</taxon>
        <taxon>Plakobranchus</taxon>
    </lineage>
</organism>
<dbReference type="Proteomes" id="UP000735302">
    <property type="component" value="Unassembled WGS sequence"/>
</dbReference>